<gene>
    <name evidence="6" type="ORF">FG384_06230</name>
</gene>
<comment type="caution">
    <text evidence="6">The sequence shown here is derived from an EMBL/GenBank/DDBJ whole genome shotgun (WGS) entry which is preliminary data.</text>
</comment>
<keyword evidence="3 4" id="KW-0472">Membrane</keyword>
<name>A0A544TTB6_9BACI</name>
<dbReference type="Pfam" id="PF03323">
    <property type="entry name" value="GerA"/>
    <property type="match status" value="1"/>
</dbReference>
<protein>
    <submittedName>
        <fullName evidence="6">Spore germination protein</fullName>
    </submittedName>
</protein>
<dbReference type="EMBL" id="VDGI01000004">
    <property type="protein sequence ID" value="TQR20688.1"/>
    <property type="molecule type" value="Genomic_DNA"/>
</dbReference>
<comment type="subcellular location">
    <subcellularLocation>
        <location evidence="4">Cell membrane</location>
    </subcellularLocation>
    <subcellularLocation>
        <location evidence="1">Membrane</location>
        <topology evidence="1">Multi-pass membrane protein</topology>
    </subcellularLocation>
</comment>
<evidence type="ECO:0000313" key="7">
    <source>
        <dbReference type="Proteomes" id="UP000316626"/>
    </source>
</evidence>
<organism evidence="6 7">
    <name type="scientific">Psychrobacillus vulpis</name>
    <dbReference type="NCBI Taxonomy" id="2325572"/>
    <lineage>
        <taxon>Bacteria</taxon>
        <taxon>Bacillati</taxon>
        <taxon>Bacillota</taxon>
        <taxon>Bacilli</taxon>
        <taxon>Bacillales</taxon>
        <taxon>Bacillaceae</taxon>
        <taxon>Psychrobacillus</taxon>
    </lineage>
</organism>
<feature type="transmembrane region" description="Helical" evidence="5">
    <location>
        <begin position="271"/>
        <end position="293"/>
    </location>
</feature>
<dbReference type="PANTHER" id="PTHR22550">
    <property type="entry name" value="SPORE GERMINATION PROTEIN"/>
    <property type="match status" value="1"/>
</dbReference>
<evidence type="ECO:0000256" key="4">
    <source>
        <dbReference type="PIRNR" id="PIRNR005690"/>
    </source>
</evidence>
<proteinExistence type="inferred from homology"/>
<dbReference type="PANTHER" id="PTHR22550:SF5">
    <property type="entry name" value="LEUCINE ZIPPER PROTEIN 4"/>
    <property type="match status" value="1"/>
</dbReference>
<sequence>MVLYKDIVDVIVEEFSQTVDFVAKELDWKNEHVILCYYSSMIDTAVVMEQLQTIQKRFESGKAKWGETAFTKENKFTMKQLKESICAGETVIIFPSSDNMISILLPKIASRGPESPENEYVVRGSHDGFVENLDVNINLIRKKLRSADLKIENRVIGTKSNSTVSIIYLTTKVDTEALDTLKERLDQIETEMMYSSGQLEDYLEDSIWSPFPQFLNTERPDRVIANLVEGKIVILTDSDPTALIGPISLFTFYESPDDFNGRVLVGSFYRLVRLASFFTAIFLPAFYIAVASFHFEIMPLELGEQVKSSVSNIPFRPIFEALLLELMIELIREASIRLPSPIGQTIGVVGGLVIGDAIVSAGLASNLMVIVVASTALASFVVPSVEMNTTIRLLRFPFMVAASLFGFFGIVIGSMILFIHLLNLQSLNQPYLSPVIPFEPKKIKAVFFRLPFYKQIPQHRSFYFFSKKGSKRNG</sequence>
<dbReference type="PIRSF" id="PIRSF005690">
    <property type="entry name" value="GerBA"/>
    <property type="match status" value="1"/>
</dbReference>
<evidence type="ECO:0000313" key="6">
    <source>
        <dbReference type="EMBL" id="TQR20688.1"/>
    </source>
</evidence>
<evidence type="ECO:0000256" key="5">
    <source>
        <dbReference type="SAM" id="Phobius"/>
    </source>
</evidence>
<dbReference type="GO" id="GO:0005886">
    <property type="term" value="C:plasma membrane"/>
    <property type="evidence" value="ECO:0007669"/>
    <property type="project" value="UniProtKB-SubCell"/>
</dbReference>
<evidence type="ECO:0000256" key="3">
    <source>
        <dbReference type="ARBA" id="ARBA00023136"/>
    </source>
</evidence>
<dbReference type="InterPro" id="IPR050768">
    <property type="entry name" value="UPF0353/GerABKA_families"/>
</dbReference>
<evidence type="ECO:0000256" key="1">
    <source>
        <dbReference type="ARBA" id="ARBA00004141"/>
    </source>
</evidence>
<reference evidence="6 7" key="1">
    <citation type="submission" date="2019-06" db="EMBL/GenBank/DDBJ databases">
        <title>Psychrobacillus vulpis sp. nov., a new species isolated from feces of a red fox that inhabits in The Tablas de Daimiel Natural Park, Albacete, Spain.</title>
        <authorList>
            <person name="Rodriguez M."/>
            <person name="Reina J.C."/>
            <person name="Bejar V."/>
            <person name="Llamas I."/>
        </authorList>
    </citation>
    <scope>NUCLEOTIDE SEQUENCE [LARGE SCALE GENOMIC DNA]</scope>
    <source>
        <strain evidence="6 7">Z8</strain>
    </source>
</reference>
<keyword evidence="5" id="KW-0812">Transmembrane</keyword>
<dbReference type="RefSeq" id="WP_142641727.1">
    <property type="nucleotide sequence ID" value="NZ_VDGI01000004.1"/>
</dbReference>
<dbReference type="Proteomes" id="UP000316626">
    <property type="component" value="Unassembled WGS sequence"/>
</dbReference>
<comment type="similarity">
    <text evidence="2 4">Belongs to the GerABKA family.</text>
</comment>
<feature type="transmembrane region" description="Helical" evidence="5">
    <location>
        <begin position="367"/>
        <end position="385"/>
    </location>
</feature>
<evidence type="ECO:0000256" key="2">
    <source>
        <dbReference type="ARBA" id="ARBA00005278"/>
    </source>
</evidence>
<dbReference type="InterPro" id="IPR004995">
    <property type="entry name" value="Spore_Ger"/>
</dbReference>
<accession>A0A544TTB6</accession>
<feature type="transmembrane region" description="Helical" evidence="5">
    <location>
        <begin position="397"/>
        <end position="422"/>
    </location>
</feature>
<dbReference type="GO" id="GO:0009847">
    <property type="term" value="P:spore germination"/>
    <property type="evidence" value="ECO:0007669"/>
    <property type="project" value="UniProtKB-UniRule"/>
</dbReference>
<keyword evidence="5" id="KW-1133">Transmembrane helix</keyword>
<dbReference type="OrthoDB" id="9772630at2"/>
<dbReference type="AlphaFoldDB" id="A0A544TTB6"/>
<keyword evidence="7" id="KW-1185">Reference proteome</keyword>